<dbReference type="Proteomes" id="UP000198310">
    <property type="component" value="Unassembled WGS sequence"/>
</dbReference>
<evidence type="ECO:0000313" key="1">
    <source>
        <dbReference type="EMBL" id="SNR91806.1"/>
    </source>
</evidence>
<organism evidence="1 2">
    <name type="scientific">Hymenobacter mucosus</name>
    <dbReference type="NCBI Taxonomy" id="1411120"/>
    <lineage>
        <taxon>Bacteria</taxon>
        <taxon>Pseudomonadati</taxon>
        <taxon>Bacteroidota</taxon>
        <taxon>Cytophagia</taxon>
        <taxon>Cytophagales</taxon>
        <taxon>Hymenobacteraceae</taxon>
        <taxon>Hymenobacter</taxon>
    </lineage>
</organism>
<dbReference type="RefSeq" id="WP_089333888.1">
    <property type="nucleotide sequence ID" value="NZ_FZNS01000011.1"/>
</dbReference>
<protein>
    <submittedName>
        <fullName evidence="1">Uncharacterized protein</fullName>
    </submittedName>
</protein>
<name>A0A239A816_9BACT</name>
<gene>
    <name evidence="1" type="ORF">SAMN06269173_11154</name>
</gene>
<sequence length="206" mass="22841">MQTIDLVTLMPRAHEAAKAKGFWDVMPDGGQMMMLVISELSEALEGHRKGRNKPSCIVDYRTSTDNLNSLGVGVREFRADVFEAFVKDTVGDEIADAYIRLCDLLQGYNGPVEQIVGLLTRVRVMPDFADELPANFGGALLQITSALISMYEAVEEEELDESIAMAAMAFHGMEQLATREGIDLATHIDLKMRYNATRPVRHGKAY</sequence>
<accession>A0A239A816</accession>
<reference evidence="2" key="1">
    <citation type="submission" date="2017-06" db="EMBL/GenBank/DDBJ databases">
        <authorList>
            <person name="Varghese N."/>
            <person name="Submissions S."/>
        </authorList>
    </citation>
    <scope>NUCLEOTIDE SEQUENCE [LARGE SCALE GENOMIC DNA]</scope>
    <source>
        <strain evidence="2">DSM 28041</strain>
    </source>
</reference>
<evidence type="ECO:0000313" key="2">
    <source>
        <dbReference type="Proteomes" id="UP000198310"/>
    </source>
</evidence>
<dbReference type="AlphaFoldDB" id="A0A239A816"/>
<proteinExistence type="predicted"/>
<dbReference type="EMBL" id="FZNS01000011">
    <property type="protein sequence ID" value="SNR91806.1"/>
    <property type="molecule type" value="Genomic_DNA"/>
</dbReference>
<keyword evidence="2" id="KW-1185">Reference proteome</keyword>